<evidence type="ECO:0000256" key="1">
    <source>
        <dbReference type="SAM" id="Coils"/>
    </source>
</evidence>
<evidence type="ECO:0000313" key="5">
    <source>
        <dbReference type="Proteomes" id="UP000294562"/>
    </source>
</evidence>
<dbReference type="Gene3D" id="3.30.1380.10">
    <property type="match status" value="1"/>
</dbReference>
<dbReference type="GO" id="GO:0008233">
    <property type="term" value="F:peptidase activity"/>
    <property type="evidence" value="ECO:0007669"/>
    <property type="project" value="InterPro"/>
</dbReference>
<dbReference type="InterPro" id="IPR039561">
    <property type="entry name" value="Peptidase_M15C"/>
</dbReference>
<dbReference type="OrthoDB" id="9799970at2"/>
<gene>
    <name evidence="4" type="ORF">E2L05_15340</name>
</gene>
<evidence type="ECO:0000313" key="4">
    <source>
        <dbReference type="EMBL" id="TDL85484.1"/>
    </source>
</evidence>
<keyword evidence="1" id="KW-0175">Coiled coil</keyword>
<sequence>MRVIIGIIIVAIALLAAGLIWFVIQSIPPGDGPTTAAGRQGGAAVDSAARIDIEVLRKQIEVLQDEVRSLSDQVRSLASQPVPQAQTPGNNPAINFGPNAIIDTYAQVVLIAQRRSINEGMQVATPTFLEGFLGRPRETLNDTCQPMTNPDLKPMLKVEQVGPVRVQMLQPALDSLGRVLENVRAADQDLYDRINTAGSLCVRQIRGTVGRVSSHSFGLAVDLNIDGQLDTLGDGKTQLGLTILADFFREEGWIWGAGFTREDSMHFEVSRELLEQWREDGKI</sequence>
<keyword evidence="2" id="KW-1133">Transmembrane helix</keyword>
<organism evidence="4 5">
    <name type="scientific">Meridianimarinicoccus aquatilis</name>
    <dbReference type="NCBI Taxonomy" id="2552766"/>
    <lineage>
        <taxon>Bacteria</taxon>
        <taxon>Pseudomonadati</taxon>
        <taxon>Pseudomonadota</taxon>
        <taxon>Alphaproteobacteria</taxon>
        <taxon>Rhodobacterales</taxon>
        <taxon>Paracoccaceae</taxon>
        <taxon>Meridianimarinicoccus</taxon>
    </lineage>
</organism>
<name>A0A4R6APZ5_9RHOB</name>
<dbReference type="SUPFAM" id="SSF55166">
    <property type="entry name" value="Hedgehog/DD-peptidase"/>
    <property type="match status" value="1"/>
</dbReference>
<dbReference type="AlphaFoldDB" id="A0A4R6APZ5"/>
<keyword evidence="5" id="KW-1185">Reference proteome</keyword>
<dbReference type="InterPro" id="IPR009045">
    <property type="entry name" value="Zn_M74/Hedgehog-like"/>
</dbReference>
<dbReference type="Pfam" id="PF13539">
    <property type="entry name" value="Peptidase_M15_4"/>
    <property type="match status" value="1"/>
</dbReference>
<protein>
    <submittedName>
        <fullName evidence="4">M15 family peptidase</fullName>
    </submittedName>
</protein>
<keyword evidence="2" id="KW-0812">Transmembrane</keyword>
<proteinExistence type="predicted"/>
<feature type="transmembrane region" description="Helical" evidence="2">
    <location>
        <begin position="7"/>
        <end position="24"/>
    </location>
</feature>
<keyword evidence="2" id="KW-0472">Membrane</keyword>
<feature type="domain" description="Peptidase M15C" evidence="3">
    <location>
        <begin position="210"/>
        <end position="269"/>
    </location>
</feature>
<accession>A0A4R6APZ5</accession>
<dbReference type="Proteomes" id="UP000294562">
    <property type="component" value="Unassembled WGS sequence"/>
</dbReference>
<dbReference type="EMBL" id="SMZO01000043">
    <property type="protein sequence ID" value="TDL85484.1"/>
    <property type="molecule type" value="Genomic_DNA"/>
</dbReference>
<reference evidence="4 5" key="1">
    <citation type="submission" date="2019-03" db="EMBL/GenBank/DDBJ databases">
        <title>Rhodobacteraceae bacterium SM1902, a new member of the family Rhodobacteraceae isolated from Yantai.</title>
        <authorList>
            <person name="Sun Y."/>
        </authorList>
    </citation>
    <scope>NUCLEOTIDE SEQUENCE [LARGE SCALE GENOMIC DNA]</scope>
    <source>
        <strain evidence="4 5">SM1902</strain>
    </source>
</reference>
<comment type="caution">
    <text evidence="4">The sequence shown here is derived from an EMBL/GenBank/DDBJ whole genome shotgun (WGS) entry which is preliminary data.</text>
</comment>
<feature type="coiled-coil region" evidence="1">
    <location>
        <begin position="53"/>
        <end position="80"/>
    </location>
</feature>
<evidence type="ECO:0000259" key="3">
    <source>
        <dbReference type="Pfam" id="PF13539"/>
    </source>
</evidence>
<evidence type="ECO:0000256" key="2">
    <source>
        <dbReference type="SAM" id="Phobius"/>
    </source>
</evidence>
<dbReference type="RefSeq" id="WP_133343765.1">
    <property type="nucleotide sequence ID" value="NZ_SMZO01000043.1"/>
</dbReference>